<feature type="compositionally biased region" description="Basic residues" evidence="1">
    <location>
        <begin position="91"/>
        <end position="103"/>
    </location>
</feature>
<sequence>MSLNQQHRLAVDEQTRMENEEMLHRAFEFARARAAQRERGNDSIVGHQNGAVAARERETTEENSRKQNPQSVEASPAAGEAAPERELKLSSTRRRSATRQPRRRPQEFATVLGRQTACEGHRDGTCECPAPSQELLTAVIRKLFGDLRNELDIIFTVFTREGQRVLTREDLPDPQQRLAILNERLDVVVRALAVVERDIAIVEGEHATERERRAAIVRERARADQAWAAAETKHQRREAEMIAGQKRTLRHLIRGAYSPYMLEEYFHVVEAEWYEFHLENLGVPDVLWWGRDPVAHEDVRRRIDREIAEIYAITRHLEELVRLRAEGGRIDLEEW</sequence>
<accession>A0A8H6J673</accession>
<feature type="region of interest" description="Disordered" evidence="1">
    <location>
        <begin position="37"/>
        <end position="109"/>
    </location>
</feature>
<gene>
    <name evidence="2" type="ORF">CSOJ01_08654</name>
</gene>
<comment type="caution">
    <text evidence="2">The sequence shown here is derived from an EMBL/GenBank/DDBJ whole genome shotgun (WGS) entry which is preliminary data.</text>
</comment>
<proteinExistence type="predicted"/>
<dbReference type="AlphaFoldDB" id="A0A8H6J673"/>
<feature type="compositionally biased region" description="Basic and acidic residues" evidence="1">
    <location>
        <begin position="54"/>
        <end position="65"/>
    </location>
</feature>
<evidence type="ECO:0000256" key="1">
    <source>
        <dbReference type="SAM" id="MobiDB-lite"/>
    </source>
</evidence>
<name>A0A8H6J673_9PEZI</name>
<evidence type="ECO:0000313" key="3">
    <source>
        <dbReference type="Proteomes" id="UP000652219"/>
    </source>
</evidence>
<keyword evidence="3" id="KW-1185">Reference proteome</keyword>
<reference evidence="2 3" key="1">
    <citation type="journal article" date="2020" name="Phytopathology">
        <title>Genome Sequence Resources of Colletotrichum truncatum, C. plurivorum, C. musicola, and C. sojae: Four Species Pathogenic to Soybean (Glycine max).</title>
        <authorList>
            <person name="Rogerio F."/>
            <person name="Boufleur T.R."/>
            <person name="Ciampi-Guillardi M."/>
            <person name="Sukno S.A."/>
            <person name="Thon M.R."/>
            <person name="Massola Junior N.S."/>
            <person name="Baroncelli R."/>
        </authorList>
    </citation>
    <scope>NUCLEOTIDE SEQUENCE [LARGE SCALE GENOMIC DNA]</scope>
    <source>
        <strain evidence="2 3">LFN0009</strain>
    </source>
</reference>
<evidence type="ECO:0000313" key="2">
    <source>
        <dbReference type="EMBL" id="KAF6806751.1"/>
    </source>
</evidence>
<organism evidence="2 3">
    <name type="scientific">Colletotrichum sojae</name>
    <dbReference type="NCBI Taxonomy" id="2175907"/>
    <lineage>
        <taxon>Eukaryota</taxon>
        <taxon>Fungi</taxon>
        <taxon>Dikarya</taxon>
        <taxon>Ascomycota</taxon>
        <taxon>Pezizomycotina</taxon>
        <taxon>Sordariomycetes</taxon>
        <taxon>Hypocreomycetidae</taxon>
        <taxon>Glomerellales</taxon>
        <taxon>Glomerellaceae</taxon>
        <taxon>Colletotrichum</taxon>
        <taxon>Colletotrichum orchidearum species complex</taxon>
    </lineage>
</organism>
<dbReference type="EMBL" id="WIGN01000152">
    <property type="protein sequence ID" value="KAF6806751.1"/>
    <property type="molecule type" value="Genomic_DNA"/>
</dbReference>
<dbReference type="Proteomes" id="UP000652219">
    <property type="component" value="Unassembled WGS sequence"/>
</dbReference>
<protein>
    <submittedName>
        <fullName evidence="2">Uncharacterized protein</fullName>
    </submittedName>
</protein>